<dbReference type="InterPro" id="IPR003961">
    <property type="entry name" value="FN3_dom"/>
</dbReference>
<reference evidence="9" key="1">
    <citation type="submission" date="2018-11" db="EMBL/GenBank/DDBJ databases">
        <authorList>
            <person name="Alioto T."/>
            <person name="Alioto T."/>
        </authorList>
    </citation>
    <scope>NUCLEOTIDE SEQUENCE</scope>
</reference>
<dbReference type="SMART" id="SM00409">
    <property type="entry name" value="IG"/>
    <property type="match status" value="5"/>
</dbReference>
<dbReference type="GO" id="GO:0007156">
    <property type="term" value="P:homophilic cell adhesion via plasma membrane adhesion molecules"/>
    <property type="evidence" value="ECO:0007669"/>
    <property type="project" value="TreeGrafter"/>
</dbReference>
<dbReference type="InterPro" id="IPR007110">
    <property type="entry name" value="Ig-like_dom"/>
</dbReference>
<evidence type="ECO:0000256" key="5">
    <source>
        <dbReference type="SAM" id="Phobius"/>
    </source>
</evidence>
<dbReference type="Pfam" id="PF00047">
    <property type="entry name" value="ig"/>
    <property type="match status" value="1"/>
</dbReference>
<dbReference type="CDD" id="cd00096">
    <property type="entry name" value="Ig"/>
    <property type="match status" value="1"/>
</dbReference>
<keyword evidence="5" id="KW-1133">Transmembrane helix</keyword>
<dbReference type="Pfam" id="PF13927">
    <property type="entry name" value="Ig_3"/>
    <property type="match status" value="1"/>
</dbReference>
<keyword evidence="10" id="KW-1185">Reference proteome</keyword>
<dbReference type="GO" id="GO:0005886">
    <property type="term" value="C:plasma membrane"/>
    <property type="evidence" value="ECO:0007669"/>
    <property type="project" value="TreeGrafter"/>
</dbReference>
<dbReference type="Proteomes" id="UP000596742">
    <property type="component" value="Unassembled WGS sequence"/>
</dbReference>
<organism evidence="9 10">
    <name type="scientific">Mytilus galloprovincialis</name>
    <name type="common">Mediterranean mussel</name>
    <dbReference type="NCBI Taxonomy" id="29158"/>
    <lineage>
        <taxon>Eukaryota</taxon>
        <taxon>Metazoa</taxon>
        <taxon>Spiralia</taxon>
        <taxon>Lophotrochozoa</taxon>
        <taxon>Mollusca</taxon>
        <taxon>Bivalvia</taxon>
        <taxon>Autobranchia</taxon>
        <taxon>Pteriomorphia</taxon>
        <taxon>Mytilida</taxon>
        <taxon>Mytiloidea</taxon>
        <taxon>Mytilidae</taxon>
        <taxon>Mytilinae</taxon>
        <taxon>Mytilus</taxon>
    </lineage>
</organism>
<dbReference type="Gene3D" id="2.60.40.10">
    <property type="entry name" value="Immunoglobulins"/>
    <property type="match status" value="7"/>
</dbReference>
<dbReference type="GO" id="GO:0098632">
    <property type="term" value="F:cell-cell adhesion mediator activity"/>
    <property type="evidence" value="ECO:0007669"/>
    <property type="project" value="TreeGrafter"/>
</dbReference>
<evidence type="ECO:0000256" key="2">
    <source>
        <dbReference type="ARBA" id="ARBA00023157"/>
    </source>
</evidence>
<dbReference type="InterPro" id="IPR036116">
    <property type="entry name" value="FN3_sf"/>
</dbReference>
<gene>
    <name evidence="9" type="ORF">MGAL_10B029499</name>
</gene>
<dbReference type="OrthoDB" id="6282755at2759"/>
<feature type="compositionally biased region" description="Basic and acidic residues" evidence="4">
    <location>
        <begin position="878"/>
        <end position="898"/>
    </location>
</feature>
<dbReference type="PROSITE" id="PS50835">
    <property type="entry name" value="IG_LIKE"/>
    <property type="match status" value="5"/>
</dbReference>
<dbReference type="InterPro" id="IPR003598">
    <property type="entry name" value="Ig_sub2"/>
</dbReference>
<name>A0A8B6EE91_MYTGA</name>
<feature type="signal peptide" evidence="6">
    <location>
        <begin position="1"/>
        <end position="21"/>
    </location>
</feature>
<evidence type="ECO:0000256" key="1">
    <source>
        <dbReference type="ARBA" id="ARBA00022737"/>
    </source>
</evidence>
<keyword evidence="3" id="KW-0393">Immunoglobulin domain</keyword>
<dbReference type="FunFam" id="2.60.40.10:FF:000032">
    <property type="entry name" value="palladin isoform X1"/>
    <property type="match status" value="2"/>
</dbReference>
<feature type="domain" description="Ig-like" evidence="7">
    <location>
        <begin position="37"/>
        <end position="102"/>
    </location>
</feature>
<feature type="transmembrane region" description="Helical" evidence="5">
    <location>
        <begin position="748"/>
        <end position="768"/>
    </location>
</feature>
<evidence type="ECO:0000259" key="8">
    <source>
        <dbReference type="PROSITE" id="PS50853"/>
    </source>
</evidence>
<dbReference type="CDD" id="cd00063">
    <property type="entry name" value="FN3"/>
    <property type="match status" value="2"/>
</dbReference>
<feature type="compositionally biased region" description="Basic and acidic residues" evidence="4">
    <location>
        <begin position="1000"/>
        <end position="1076"/>
    </location>
</feature>
<feature type="compositionally biased region" description="Polar residues" evidence="4">
    <location>
        <begin position="986"/>
        <end position="999"/>
    </location>
</feature>
<feature type="compositionally biased region" description="Basic and acidic residues" evidence="4">
    <location>
        <begin position="1115"/>
        <end position="1140"/>
    </location>
</feature>
<feature type="region of interest" description="Disordered" evidence="4">
    <location>
        <begin position="799"/>
        <end position="1140"/>
    </location>
</feature>
<keyword evidence="6" id="KW-0732">Signal</keyword>
<dbReference type="SUPFAM" id="SSF48726">
    <property type="entry name" value="Immunoglobulin"/>
    <property type="match status" value="5"/>
</dbReference>
<evidence type="ECO:0000259" key="7">
    <source>
        <dbReference type="PROSITE" id="PS50835"/>
    </source>
</evidence>
<dbReference type="PROSITE" id="PS50853">
    <property type="entry name" value="FN3"/>
    <property type="match status" value="2"/>
</dbReference>
<feature type="domain" description="Ig-like" evidence="7">
    <location>
        <begin position="305"/>
        <end position="405"/>
    </location>
</feature>
<dbReference type="SMART" id="SM00408">
    <property type="entry name" value="IGc2"/>
    <property type="match status" value="4"/>
</dbReference>
<dbReference type="GO" id="GO:0030424">
    <property type="term" value="C:axon"/>
    <property type="evidence" value="ECO:0007669"/>
    <property type="project" value="TreeGrafter"/>
</dbReference>
<dbReference type="EMBL" id="UYJE01005016">
    <property type="protein sequence ID" value="VDI33233.1"/>
    <property type="molecule type" value="Genomic_DNA"/>
</dbReference>
<dbReference type="GO" id="GO:0007411">
    <property type="term" value="P:axon guidance"/>
    <property type="evidence" value="ECO:0007669"/>
    <property type="project" value="TreeGrafter"/>
</dbReference>
<dbReference type="InterPro" id="IPR013783">
    <property type="entry name" value="Ig-like_fold"/>
</dbReference>
<dbReference type="InterPro" id="IPR003599">
    <property type="entry name" value="Ig_sub"/>
</dbReference>
<keyword evidence="5" id="KW-0472">Membrane</keyword>
<feature type="region of interest" description="Disordered" evidence="4">
    <location>
        <begin position="721"/>
        <end position="742"/>
    </location>
</feature>
<protein>
    <submittedName>
        <fullName evidence="9">Neural cell adhesion molecule</fullName>
    </submittedName>
</protein>
<dbReference type="InterPro" id="IPR013151">
    <property type="entry name" value="Immunoglobulin_dom"/>
</dbReference>
<accession>A0A8B6EE91</accession>
<feature type="compositionally biased region" description="Basic and acidic residues" evidence="4">
    <location>
        <begin position="919"/>
        <end position="930"/>
    </location>
</feature>
<proteinExistence type="predicted"/>
<dbReference type="PANTHER" id="PTHR10075">
    <property type="entry name" value="BASIGIN RELATED"/>
    <property type="match status" value="1"/>
</dbReference>
<keyword evidence="1" id="KW-0677">Repeat</keyword>
<feature type="compositionally biased region" description="Basic and acidic residues" evidence="4">
    <location>
        <begin position="1091"/>
        <end position="1103"/>
    </location>
</feature>
<dbReference type="AlphaFoldDB" id="A0A8B6EE91"/>
<evidence type="ECO:0000256" key="3">
    <source>
        <dbReference type="ARBA" id="ARBA00023319"/>
    </source>
</evidence>
<dbReference type="PANTHER" id="PTHR10075:SF100">
    <property type="entry name" value="FASCICLIN-2"/>
    <property type="match status" value="1"/>
</dbReference>
<feature type="domain" description="Ig-like" evidence="7">
    <location>
        <begin position="410"/>
        <end position="506"/>
    </location>
</feature>
<feature type="domain" description="Fibronectin type-III" evidence="8">
    <location>
        <begin position="512"/>
        <end position="608"/>
    </location>
</feature>
<feature type="domain" description="Ig-like" evidence="7">
    <location>
        <begin position="121"/>
        <end position="208"/>
    </location>
</feature>
<evidence type="ECO:0000313" key="10">
    <source>
        <dbReference type="Proteomes" id="UP000596742"/>
    </source>
</evidence>
<dbReference type="Pfam" id="PF00041">
    <property type="entry name" value="fn3"/>
    <property type="match status" value="2"/>
</dbReference>
<feature type="compositionally biased region" description="Polar residues" evidence="4">
    <location>
        <begin position="932"/>
        <end position="944"/>
    </location>
</feature>
<keyword evidence="2" id="KW-1015">Disulfide bond</keyword>
<dbReference type="Pfam" id="PF07679">
    <property type="entry name" value="I-set"/>
    <property type="match status" value="2"/>
</dbReference>
<feature type="chain" id="PRO_5032976795" evidence="6">
    <location>
        <begin position="22"/>
        <end position="1140"/>
    </location>
</feature>
<sequence>MKANLILVVFIQSVYLCLADAQNIIIEGDNPLVANGGENKVIACKVVSGIANGENPDLKWYDNRGNLVPPNGRIFVISQSATDLMLLLNDVQEDDAGSYNCTGFINGQLQSAHVVVKTKMPLVITEEQAPRTQMFPEGGSARIKCAPQGEVTVSWMDRNNARIEASHERYVISPGYLEIPNINRTDDGIYKCTVIGVGNFMVVPITVTVTVPPEIVKPPTAQSVSVGEAARFECVATAKPAPKYYWYFNTITLELTGERYNLSRDNGVLIIKKVIKDDAGTYKCVARSTDKSDEKDAALTVLVPPQINKLDNATGDEGTSATIKCTAYGEPIPKITWMKEGTSVEITDGSQIDNSDIVASQVTRDDRMEVEGSLQISNLKSSDAGFYICKATNEAKSVEKSAYLSVQYKPNFSKVMKDVMYSWGGQSTNIKCIATGVPSADITWMNKEGQTINAGDQYYSLKSVTIGEDTESTLTVSVDFSNEGIVFGTYTCKAGNAIGESTKNFTLQRADPPPSPSAQLKEVTPISITFDVNIPKTFNGPPVQEIEVQYSNAQPRKVRVGTMDSKIEIVLDGLTPGTAYNVKVYARNEVGLSPEYSLPTQTLQARKPYPIVVLSKPYGDYPLKFNLQWNTPNNGGYPISSVYVKYAQVEVFPNKSASNEFQKKQLLSGWIGPIKVDGAATAYEINSLRPSTYYEVEVTAVNNKGTSDAKSFIFVTGKDQPTTEAPVEEKTPKPSKKSQDTNSSAQQVPLGIVIAIIIIVVIILFIVIDVTCYYKRKCGVFMCIKERVGRTGSMETRSKEKIIEEGDADGKTVKSQEQNKNGVKLQDLNKEEKSQSKSTPDEIQEKKKEEPVSVTKEAEKNNGVKKNGIATSNLSSEPKIESSEKPLGDKLEKERSDVKTQSAVSKTEAPKDQTQNNKIKSDQTEKDVKSSDIPSQSKTTNQKPENSKQEISKGPVISTVINGGPKPVEPKQQKPVELTKLKPVEPTQQKPVETTQQKPVESKQHNTVEPKQQKQIESKQQKPVEPKHQKPIEPKQTNTDEPKETVEKKKTVKKQLDFKDDEEKKVPLLADNKDTEGSDADQEIGETAPASDEKEPEDKEEKPITPVKEVEEAEEAKPEDQDKPASPKEETKDVTDGGKE</sequence>
<feature type="domain" description="Fibronectin type-III" evidence="8">
    <location>
        <begin position="610"/>
        <end position="720"/>
    </location>
</feature>
<keyword evidence="5" id="KW-0812">Transmembrane</keyword>
<dbReference type="SUPFAM" id="SSF49265">
    <property type="entry name" value="Fibronectin type III"/>
    <property type="match status" value="1"/>
</dbReference>
<feature type="compositionally biased region" description="Basic and acidic residues" evidence="4">
    <location>
        <begin position="827"/>
        <end position="862"/>
    </location>
</feature>
<feature type="compositionally biased region" description="Basic and acidic residues" evidence="4">
    <location>
        <begin position="799"/>
        <end position="814"/>
    </location>
</feature>
<feature type="domain" description="Ig-like" evidence="7">
    <location>
        <begin position="213"/>
        <end position="300"/>
    </location>
</feature>
<feature type="compositionally biased region" description="Basic and acidic residues" evidence="4">
    <location>
        <begin position="968"/>
        <end position="983"/>
    </location>
</feature>
<comment type="caution">
    <text evidence="9">The sequence shown here is derived from an EMBL/GenBank/DDBJ whole genome shotgun (WGS) entry which is preliminary data.</text>
</comment>
<evidence type="ECO:0000313" key="9">
    <source>
        <dbReference type="EMBL" id="VDI33233.1"/>
    </source>
</evidence>
<dbReference type="InterPro" id="IPR013098">
    <property type="entry name" value="Ig_I-set"/>
</dbReference>
<dbReference type="GO" id="GO:0070593">
    <property type="term" value="P:dendrite self-avoidance"/>
    <property type="evidence" value="ECO:0007669"/>
    <property type="project" value="TreeGrafter"/>
</dbReference>
<dbReference type="InterPro" id="IPR036179">
    <property type="entry name" value="Ig-like_dom_sf"/>
</dbReference>
<evidence type="ECO:0000256" key="4">
    <source>
        <dbReference type="SAM" id="MobiDB-lite"/>
    </source>
</evidence>
<dbReference type="SMART" id="SM00060">
    <property type="entry name" value="FN3"/>
    <property type="match status" value="2"/>
</dbReference>
<evidence type="ECO:0000256" key="6">
    <source>
        <dbReference type="SAM" id="SignalP"/>
    </source>
</evidence>